<accession>A0A8H6YN99</accession>
<organism evidence="2 3">
    <name type="scientific">Mycena sanguinolenta</name>
    <dbReference type="NCBI Taxonomy" id="230812"/>
    <lineage>
        <taxon>Eukaryota</taxon>
        <taxon>Fungi</taxon>
        <taxon>Dikarya</taxon>
        <taxon>Basidiomycota</taxon>
        <taxon>Agaricomycotina</taxon>
        <taxon>Agaricomycetes</taxon>
        <taxon>Agaricomycetidae</taxon>
        <taxon>Agaricales</taxon>
        <taxon>Marasmiineae</taxon>
        <taxon>Mycenaceae</taxon>
        <taxon>Mycena</taxon>
    </lineage>
</organism>
<dbReference type="PANTHER" id="PTHR45036">
    <property type="entry name" value="METHYLTRANSFERASE LIKE 7B"/>
    <property type="match status" value="1"/>
</dbReference>
<evidence type="ECO:0008006" key="4">
    <source>
        <dbReference type="Google" id="ProtNLM"/>
    </source>
</evidence>
<dbReference type="EMBL" id="JACAZH010000008">
    <property type="protein sequence ID" value="KAF7361371.1"/>
    <property type="molecule type" value="Genomic_DNA"/>
</dbReference>
<dbReference type="InterPro" id="IPR029063">
    <property type="entry name" value="SAM-dependent_MTases_sf"/>
</dbReference>
<dbReference type="Proteomes" id="UP000623467">
    <property type="component" value="Unassembled WGS sequence"/>
</dbReference>
<proteinExistence type="predicted"/>
<keyword evidence="1" id="KW-0732">Signal</keyword>
<evidence type="ECO:0000313" key="2">
    <source>
        <dbReference type="EMBL" id="KAF7361371.1"/>
    </source>
</evidence>
<dbReference type="InterPro" id="IPR052356">
    <property type="entry name" value="Thiol_S-MT"/>
</dbReference>
<keyword evidence="3" id="KW-1185">Reference proteome</keyword>
<dbReference type="SUPFAM" id="SSF53335">
    <property type="entry name" value="S-adenosyl-L-methionine-dependent methyltransferases"/>
    <property type="match status" value="1"/>
</dbReference>
<feature type="chain" id="PRO_5034292824" description="S-adenosyl-L-methionine-dependent methyltransferase" evidence="1">
    <location>
        <begin position="23"/>
        <end position="229"/>
    </location>
</feature>
<name>A0A8H6YN99_9AGAR</name>
<protein>
    <recommendedName>
        <fullName evidence="4">S-adenosyl-L-methionine-dependent methyltransferase</fullName>
    </recommendedName>
</protein>
<dbReference type="CDD" id="cd02440">
    <property type="entry name" value="AdoMet_MTases"/>
    <property type="match status" value="1"/>
</dbReference>
<gene>
    <name evidence="2" type="ORF">MSAN_01169900</name>
</gene>
<dbReference type="AlphaFoldDB" id="A0A8H6YN99"/>
<dbReference type="Pfam" id="PF13489">
    <property type="entry name" value="Methyltransf_23"/>
    <property type="match status" value="1"/>
</dbReference>
<reference evidence="2" key="1">
    <citation type="submission" date="2020-05" db="EMBL/GenBank/DDBJ databases">
        <title>Mycena genomes resolve the evolution of fungal bioluminescence.</title>
        <authorList>
            <person name="Tsai I.J."/>
        </authorList>
    </citation>
    <scope>NUCLEOTIDE SEQUENCE</scope>
    <source>
        <strain evidence="2">160909Yilan</strain>
    </source>
</reference>
<dbReference type="PANTHER" id="PTHR45036:SF1">
    <property type="entry name" value="METHYLTRANSFERASE LIKE 7A"/>
    <property type="match status" value="1"/>
</dbReference>
<evidence type="ECO:0000256" key="1">
    <source>
        <dbReference type="SAM" id="SignalP"/>
    </source>
</evidence>
<dbReference type="Gene3D" id="3.40.50.150">
    <property type="entry name" value="Vaccinia Virus protein VP39"/>
    <property type="match status" value="1"/>
</dbReference>
<feature type="signal peptide" evidence="1">
    <location>
        <begin position="1"/>
        <end position="22"/>
    </location>
</feature>
<sequence length="229" mass="25770">MFNWTALSQISFATVWMAFGQGSDEHARPDKTNLITPHAKGVVLDIGAGHGYTASYLDRTKVTKYIALEPNTLMHGHIREKAHAAGFTEADGTLLILSCGAEATPSIMSSVDHTKVDTIVAVLSLCSVPNPKNTLLSLAQDILISGGEFLFYEHVLSHRKDVAWWQKFWAPIWVYVFDGCRLDRPTHLWVKELVDENGESVWAEGKYWGPDGWPEEQLFWRQIGRFVKK</sequence>
<evidence type="ECO:0000313" key="3">
    <source>
        <dbReference type="Proteomes" id="UP000623467"/>
    </source>
</evidence>
<dbReference type="OrthoDB" id="540004at2759"/>
<comment type="caution">
    <text evidence="2">The sequence shown here is derived from an EMBL/GenBank/DDBJ whole genome shotgun (WGS) entry which is preliminary data.</text>
</comment>